<sequence>MSKSSSNAASFQAAETVPQRVISMDRRPSFIKKLETIQEEGDTYNRNGKPARLDGATNEFAKRRPSILAK</sequence>
<dbReference type="AlphaFoldDB" id="A0A7J6X688"/>
<name>A0A7J6X688_THATH</name>
<proteinExistence type="predicted"/>
<dbReference type="Proteomes" id="UP000554482">
    <property type="component" value="Unassembled WGS sequence"/>
</dbReference>
<dbReference type="OrthoDB" id="1694403at2759"/>
<evidence type="ECO:0000313" key="2">
    <source>
        <dbReference type="EMBL" id="KAF5204577.1"/>
    </source>
</evidence>
<reference evidence="2 3" key="1">
    <citation type="submission" date="2020-06" db="EMBL/GenBank/DDBJ databases">
        <title>Transcriptomic and genomic resources for Thalictrum thalictroides and T. hernandezii: Facilitating candidate gene discovery in an emerging model plant lineage.</title>
        <authorList>
            <person name="Arias T."/>
            <person name="Riano-Pachon D.M."/>
            <person name="Di Stilio V.S."/>
        </authorList>
    </citation>
    <scope>NUCLEOTIDE SEQUENCE [LARGE SCALE GENOMIC DNA]</scope>
    <source>
        <strain evidence="3">cv. WT478/WT964</strain>
        <tissue evidence="2">Leaves</tissue>
    </source>
</reference>
<gene>
    <name evidence="2" type="ORF">FRX31_005835</name>
</gene>
<feature type="region of interest" description="Disordered" evidence="1">
    <location>
        <begin position="41"/>
        <end position="70"/>
    </location>
</feature>
<evidence type="ECO:0000256" key="1">
    <source>
        <dbReference type="SAM" id="MobiDB-lite"/>
    </source>
</evidence>
<dbReference type="EMBL" id="JABWDY010005274">
    <property type="protein sequence ID" value="KAF5204577.1"/>
    <property type="molecule type" value="Genomic_DNA"/>
</dbReference>
<evidence type="ECO:0000313" key="3">
    <source>
        <dbReference type="Proteomes" id="UP000554482"/>
    </source>
</evidence>
<accession>A0A7J6X688</accession>
<protein>
    <submittedName>
        <fullName evidence="2">Uncharacterized protein</fullName>
    </submittedName>
</protein>
<comment type="caution">
    <text evidence="2">The sequence shown here is derived from an EMBL/GenBank/DDBJ whole genome shotgun (WGS) entry which is preliminary data.</text>
</comment>
<keyword evidence="3" id="KW-1185">Reference proteome</keyword>
<organism evidence="2 3">
    <name type="scientific">Thalictrum thalictroides</name>
    <name type="common">Rue-anemone</name>
    <name type="synonym">Anemone thalictroides</name>
    <dbReference type="NCBI Taxonomy" id="46969"/>
    <lineage>
        <taxon>Eukaryota</taxon>
        <taxon>Viridiplantae</taxon>
        <taxon>Streptophyta</taxon>
        <taxon>Embryophyta</taxon>
        <taxon>Tracheophyta</taxon>
        <taxon>Spermatophyta</taxon>
        <taxon>Magnoliopsida</taxon>
        <taxon>Ranunculales</taxon>
        <taxon>Ranunculaceae</taxon>
        <taxon>Thalictroideae</taxon>
        <taxon>Thalictrum</taxon>
    </lineage>
</organism>